<evidence type="ECO:0000256" key="1">
    <source>
        <dbReference type="ARBA" id="ARBA00009820"/>
    </source>
</evidence>
<dbReference type="PANTHER" id="PTHR36842:SF1">
    <property type="entry name" value="PROTEIN TOLB"/>
    <property type="match status" value="1"/>
</dbReference>
<proteinExistence type="inferred from homology"/>
<name>A0ABN2S4P8_9MICO</name>
<dbReference type="Proteomes" id="UP001500326">
    <property type="component" value="Unassembled WGS sequence"/>
</dbReference>
<dbReference type="SUPFAM" id="SSF69304">
    <property type="entry name" value="Tricorn protease N-terminal domain"/>
    <property type="match status" value="1"/>
</dbReference>
<dbReference type="Pfam" id="PF07676">
    <property type="entry name" value="PD40"/>
    <property type="match status" value="1"/>
</dbReference>
<evidence type="ECO:0008006" key="4">
    <source>
        <dbReference type="Google" id="ProtNLM"/>
    </source>
</evidence>
<evidence type="ECO:0000313" key="3">
    <source>
        <dbReference type="Proteomes" id="UP001500326"/>
    </source>
</evidence>
<comment type="caution">
    <text evidence="2">The sequence shown here is derived from an EMBL/GenBank/DDBJ whole genome shotgun (WGS) entry which is preliminary data.</text>
</comment>
<comment type="similarity">
    <text evidence="1">Belongs to the TolB family.</text>
</comment>
<protein>
    <recommendedName>
        <fullName evidence="4">Dipeptidylpeptidase IV N-terminal domain-containing protein</fullName>
    </recommendedName>
</protein>
<gene>
    <name evidence="2" type="ORF">GCM10009777_12080</name>
</gene>
<dbReference type="PANTHER" id="PTHR36842">
    <property type="entry name" value="PROTEIN TOLB HOMOLOG"/>
    <property type="match status" value="1"/>
</dbReference>
<evidence type="ECO:0000313" key="2">
    <source>
        <dbReference type="EMBL" id="GAA1980229.1"/>
    </source>
</evidence>
<accession>A0ABN2S4P8</accession>
<organism evidence="2 3">
    <name type="scientific">Microbacterium pumilum</name>
    <dbReference type="NCBI Taxonomy" id="344165"/>
    <lineage>
        <taxon>Bacteria</taxon>
        <taxon>Bacillati</taxon>
        <taxon>Actinomycetota</taxon>
        <taxon>Actinomycetes</taxon>
        <taxon>Micrococcales</taxon>
        <taxon>Microbacteriaceae</taxon>
        <taxon>Microbacterium</taxon>
    </lineage>
</organism>
<dbReference type="Gene3D" id="2.120.10.30">
    <property type="entry name" value="TolB, C-terminal domain"/>
    <property type="match status" value="1"/>
</dbReference>
<dbReference type="EMBL" id="BAAAOH010000001">
    <property type="protein sequence ID" value="GAA1980229.1"/>
    <property type="molecule type" value="Genomic_DNA"/>
</dbReference>
<keyword evidence="3" id="KW-1185">Reference proteome</keyword>
<sequence length="282" mass="30253">MSGDPTLTCTLLFSRFDEASHTFVSTHISRADGTDEREIDMPGDEGGGRWSRSGDYIAVTTVLDDGRIGTAIITPDGAVDRVFDIPDDTLNLACTVWSPDDQRLACEGWDEGDASRNGIYTVRSSDGGDALRLTETPANLADFVGDYSPDGTAFLFKRTTEEDPAPLMRVSTAGGEATVLSDLEVEDPGRYSPDGETVLTSAGGRIVLLDTTGNEVGEIVEPGTYLFGPVWSPDGDHIAYSGTPAGAFRADIFTSRPDGTDRRRVTSTPDNEIRVEWGRTTA</sequence>
<dbReference type="InterPro" id="IPR011042">
    <property type="entry name" value="6-blade_b-propeller_TolB-like"/>
</dbReference>
<reference evidence="2 3" key="1">
    <citation type="journal article" date="2019" name="Int. J. Syst. Evol. Microbiol.">
        <title>The Global Catalogue of Microorganisms (GCM) 10K type strain sequencing project: providing services to taxonomists for standard genome sequencing and annotation.</title>
        <authorList>
            <consortium name="The Broad Institute Genomics Platform"/>
            <consortium name="The Broad Institute Genome Sequencing Center for Infectious Disease"/>
            <person name="Wu L."/>
            <person name="Ma J."/>
        </authorList>
    </citation>
    <scope>NUCLEOTIDE SEQUENCE [LARGE SCALE GENOMIC DNA]</scope>
    <source>
        <strain evidence="2 3">JCM 14902</strain>
    </source>
</reference>
<dbReference type="InterPro" id="IPR011659">
    <property type="entry name" value="WD40"/>
</dbReference>